<evidence type="ECO:0000256" key="6">
    <source>
        <dbReference type="ARBA" id="ARBA00041455"/>
    </source>
</evidence>
<dbReference type="HAMAP" id="MF_00736">
    <property type="entry name" value="Ribosomal_uL11"/>
    <property type="match status" value="1"/>
</dbReference>
<dbReference type="GO" id="GO:0005762">
    <property type="term" value="C:mitochondrial large ribosomal subunit"/>
    <property type="evidence" value="ECO:0007669"/>
    <property type="project" value="TreeGrafter"/>
</dbReference>
<keyword evidence="3 7" id="KW-0687">Ribonucleoprotein</keyword>
<keyword evidence="11" id="KW-1185">Reference proteome</keyword>
<dbReference type="Gene3D" id="1.10.10.250">
    <property type="entry name" value="Ribosomal protein L11, C-terminal domain"/>
    <property type="match status" value="1"/>
</dbReference>
<dbReference type="SUPFAM" id="SSF54747">
    <property type="entry name" value="Ribosomal L11/L12e N-terminal domain"/>
    <property type="match status" value="1"/>
</dbReference>
<evidence type="ECO:0000259" key="8">
    <source>
        <dbReference type="Pfam" id="PF00298"/>
    </source>
</evidence>
<organism evidence="10 11">
    <name type="scientific">Ridgeia piscesae</name>
    <name type="common">Tubeworm</name>
    <dbReference type="NCBI Taxonomy" id="27915"/>
    <lineage>
        <taxon>Eukaryota</taxon>
        <taxon>Metazoa</taxon>
        <taxon>Spiralia</taxon>
        <taxon>Lophotrochozoa</taxon>
        <taxon>Annelida</taxon>
        <taxon>Polychaeta</taxon>
        <taxon>Sedentaria</taxon>
        <taxon>Canalipalpata</taxon>
        <taxon>Sabellida</taxon>
        <taxon>Siboglinidae</taxon>
        <taxon>Ridgeia</taxon>
    </lineage>
</organism>
<dbReference type="GO" id="GO:0070180">
    <property type="term" value="F:large ribosomal subunit rRNA binding"/>
    <property type="evidence" value="ECO:0007669"/>
    <property type="project" value="TreeGrafter"/>
</dbReference>
<dbReference type="NCBIfam" id="TIGR01632">
    <property type="entry name" value="L11_bact"/>
    <property type="match status" value="1"/>
</dbReference>
<sequence>MAARKVGKFAKGMKKMGEKTTVVSAFLETYIPAGRAMPAPPLGPQLGQRNIQIGQFCKEFNEKTSDIKEGVPLPTRVTVNPDRTYSMVIHKPPVSYFLCHAAGIKKGAMNPGKEVAGKVSLKHIYEIAKMKSADPCWEMVPLEEVCKSVIGTAHSCGIQVVRSLSSDDYGPFLEERKRAVENQELELQEARAAKLLRTGAVVV</sequence>
<dbReference type="InterPro" id="IPR036769">
    <property type="entry name" value="Ribosomal_uL11_C_sf"/>
</dbReference>
<dbReference type="Pfam" id="PF03946">
    <property type="entry name" value="Ribosomal_L11_N"/>
    <property type="match status" value="1"/>
</dbReference>
<dbReference type="GO" id="GO:0006412">
    <property type="term" value="P:translation"/>
    <property type="evidence" value="ECO:0007669"/>
    <property type="project" value="InterPro"/>
</dbReference>
<dbReference type="AlphaFoldDB" id="A0AAD9L459"/>
<dbReference type="InterPro" id="IPR020784">
    <property type="entry name" value="Ribosomal_uL11_N"/>
</dbReference>
<dbReference type="EMBL" id="JAODUO010000348">
    <property type="protein sequence ID" value="KAK2182556.1"/>
    <property type="molecule type" value="Genomic_DNA"/>
</dbReference>
<evidence type="ECO:0000259" key="9">
    <source>
        <dbReference type="Pfam" id="PF03946"/>
    </source>
</evidence>
<evidence type="ECO:0000256" key="3">
    <source>
        <dbReference type="ARBA" id="ARBA00023274"/>
    </source>
</evidence>
<dbReference type="InterPro" id="IPR006519">
    <property type="entry name" value="Ribosomal_uL11_bac-typ"/>
</dbReference>
<dbReference type="CDD" id="cd00349">
    <property type="entry name" value="Ribosomal_L11"/>
    <property type="match status" value="1"/>
</dbReference>
<evidence type="ECO:0000256" key="2">
    <source>
        <dbReference type="ARBA" id="ARBA00022980"/>
    </source>
</evidence>
<proteinExistence type="inferred from homology"/>
<keyword evidence="2 7" id="KW-0689">Ribosomal protein</keyword>
<dbReference type="InterPro" id="IPR036796">
    <property type="entry name" value="Ribosomal_uL11_N_sf"/>
</dbReference>
<evidence type="ECO:0000256" key="1">
    <source>
        <dbReference type="ARBA" id="ARBA00010537"/>
    </source>
</evidence>
<dbReference type="PANTHER" id="PTHR11661">
    <property type="entry name" value="60S RIBOSOMAL PROTEIN L12"/>
    <property type="match status" value="1"/>
</dbReference>
<evidence type="ECO:0000313" key="11">
    <source>
        <dbReference type="Proteomes" id="UP001209878"/>
    </source>
</evidence>
<evidence type="ECO:0000313" key="10">
    <source>
        <dbReference type="EMBL" id="KAK2182556.1"/>
    </source>
</evidence>
<feature type="domain" description="Large ribosomal subunit protein uL11 N-terminal" evidence="9">
    <location>
        <begin position="29"/>
        <end position="85"/>
    </location>
</feature>
<accession>A0AAD9L459</accession>
<dbReference type="Gene3D" id="3.30.1550.10">
    <property type="entry name" value="Ribosomal protein L11/L12, N-terminal domain"/>
    <property type="match status" value="1"/>
</dbReference>
<dbReference type="InterPro" id="IPR000911">
    <property type="entry name" value="Ribosomal_uL11"/>
</dbReference>
<evidence type="ECO:0000256" key="4">
    <source>
        <dbReference type="ARBA" id="ARBA00038782"/>
    </source>
</evidence>
<feature type="domain" description="Large ribosomal subunit protein uL11 C-terminal" evidence="8">
    <location>
        <begin position="91"/>
        <end position="160"/>
    </location>
</feature>
<dbReference type="Proteomes" id="UP001209878">
    <property type="component" value="Unassembled WGS sequence"/>
</dbReference>
<comment type="subunit">
    <text evidence="4">Component of the mitochondrial ribosome large subunit (39S) which comprises a 16S rRNA and about 50 distinct proteins.</text>
</comment>
<comment type="similarity">
    <text evidence="1 7">Belongs to the universal ribosomal protein uL11 family.</text>
</comment>
<gene>
    <name evidence="10" type="ORF">NP493_348g00011</name>
</gene>
<protein>
    <recommendedName>
        <fullName evidence="5">Large ribosomal subunit protein uL11m</fullName>
    </recommendedName>
    <alternativeName>
        <fullName evidence="6">39S ribosomal protein L11, mitochondrial</fullName>
    </alternativeName>
</protein>
<comment type="caution">
    <text evidence="10">The sequence shown here is derived from an EMBL/GenBank/DDBJ whole genome shotgun (WGS) entry which is preliminary data.</text>
</comment>
<reference evidence="10" key="1">
    <citation type="journal article" date="2023" name="Mol. Biol. Evol.">
        <title>Third-Generation Sequencing Reveals the Adaptive Role of the Epigenome in Three Deep-Sea Polychaetes.</title>
        <authorList>
            <person name="Perez M."/>
            <person name="Aroh O."/>
            <person name="Sun Y."/>
            <person name="Lan Y."/>
            <person name="Juniper S.K."/>
            <person name="Young C.R."/>
            <person name="Angers B."/>
            <person name="Qian P.Y."/>
        </authorList>
    </citation>
    <scope>NUCLEOTIDE SEQUENCE</scope>
    <source>
        <strain evidence="10">R07B-5</strain>
    </source>
</reference>
<dbReference type="SMART" id="SM00649">
    <property type="entry name" value="RL11"/>
    <property type="match status" value="1"/>
</dbReference>
<dbReference type="SUPFAM" id="SSF46906">
    <property type="entry name" value="Ribosomal protein L11, C-terminal domain"/>
    <property type="match status" value="1"/>
</dbReference>
<evidence type="ECO:0000256" key="5">
    <source>
        <dbReference type="ARBA" id="ARBA00040104"/>
    </source>
</evidence>
<dbReference type="PANTHER" id="PTHR11661:SF1">
    <property type="entry name" value="LARGE RIBOSOMAL SUBUNIT PROTEIN UL11M"/>
    <property type="match status" value="1"/>
</dbReference>
<dbReference type="InterPro" id="IPR020783">
    <property type="entry name" value="Ribosomal_uL11_C"/>
</dbReference>
<dbReference type="GO" id="GO:0003735">
    <property type="term" value="F:structural constituent of ribosome"/>
    <property type="evidence" value="ECO:0007669"/>
    <property type="project" value="InterPro"/>
</dbReference>
<evidence type="ECO:0000256" key="7">
    <source>
        <dbReference type="RuleBase" id="RU003978"/>
    </source>
</evidence>
<name>A0AAD9L459_RIDPI</name>
<dbReference type="FunFam" id="1.10.10.250:FF:000003">
    <property type="entry name" value="Mitochondrial ribosomal protein L11"/>
    <property type="match status" value="1"/>
</dbReference>
<dbReference type="Pfam" id="PF00298">
    <property type="entry name" value="Ribosomal_L11"/>
    <property type="match status" value="1"/>
</dbReference>